<proteinExistence type="predicted"/>
<comment type="caution">
    <text evidence="1">The sequence shown here is derived from an EMBL/GenBank/DDBJ whole genome shotgun (WGS) entry which is preliminary data.</text>
</comment>
<evidence type="ECO:0000313" key="1">
    <source>
        <dbReference type="EMBL" id="KAJ2977113.1"/>
    </source>
</evidence>
<protein>
    <submittedName>
        <fullName evidence="1">Uncharacterized protein</fullName>
    </submittedName>
</protein>
<organism evidence="1 2">
    <name type="scientific">Zarea fungicola</name>
    <dbReference type="NCBI Taxonomy" id="93591"/>
    <lineage>
        <taxon>Eukaryota</taxon>
        <taxon>Fungi</taxon>
        <taxon>Dikarya</taxon>
        <taxon>Ascomycota</taxon>
        <taxon>Pezizomycotina</taxon>
        <taxon>Sordariomycetes</taxon>
        <taxon>Hypocreomycetidae</taxon>
        <taxon>Hypocreales</taxon>
        <taxon>Cordycipitaceae</taxon>
        <taxon>Zarea</taxon>
    </lineage>
</organism>
<name>A0ACC1NDK2_9HYPO</name>
<reference evidence="1" key="1">
    <citation type="submission" date="2022-08" db="EMBL/GenBank/DDBJ databases">
        <title>Genome Sequence of Lecanicillium fungicola.</title>
        <authorList>
            <person name="Buettner E."/>
        </authorList>
    </citation>
    <scope>NUCLEOTIDE SEQUENCE</scope>
    <source>
        <strain evidence="1">Babe33</strain>
    </source>
</reference>
<accession>A0ACC1NDK2</accession>
<dbReference type="EMBL" id="JANJQO010000505">
    <property type="protein sequence ID" value="KAJ2977113.1"/>
    <property type="molecule type" value="Genomic_DNA"/>
</dbReference>
<dbReference type="Proteomes" id="UP001143910">
    <property type="component" value="Unassembled WGS sequence"/>
</dbReference>
<sequence length="236" mass="25924">MRFFSTFAVALLAQPVVVVSSPHQLRQSDIACPNAPNIEASVTELAAYAGAVTITDDGCTFNQTTRDLIATNWPTADNAADGAASLAKRLDEGQKFGNGHTNYLGWVVSIGKSFLYFYRSHWRFPLATNAAGLFQLQHFVQKQMASWKTDGFHTADISGGWTLTVQSAQGWFPSMMPESLIDDMIRSVCEDAYSWLDTNNGAYWEVLGSTGVKLYQFIIQPTNSKGTNPLAAHEEL</sequence>
<evidence type="ECO:0000313" key="2">
    <source>
        <dbReference type="Proteomes" id="UP001143910"/>
    </source>
</evidence>
<gene>
    <name evidence="1" type="ORF">NQ176_g4559</name>
</gene>
<keyword evidence="2" id="KW-1185">Reference proteome</keyword>